<dbReference type="PANTHER" id="PTHR41534">
    <property type="entry name" value="BLR3401 PROTEIN"/>
    <property type="match status" value="1"/>
</dbReference>
<reference evidence="3 4" key="1">
    <citation type="submission" date="2017-10" db="EMBL/GenBank/DDBJ databases">
        <title>Two draft genome sequences of Pusillimonas sp. strains isolated from a nitrate- and radionuclide-contaminated groundwater in Russia.</title>
        <authorList>
            <person name="Grouzdev D.S."/>
            <person name="Tourova T.P."/>
            <person name="Goeva M.A."/>
            <person name="Babich T.L."/>
            <person name="Sokolova D.S."/>
            <person name="Abdullin R."/>
            <person name="Poltaraus A.B."/>
            <person name="Toshchakov S.V."/>
            <person name="Nazina T.N."/>
        </authorList>
    </citation>
    <scope>NUCLEOTIDE SEQUENCE [LARGE SCALE GENOMIC DNA]</scope>
    <source>
        <strain evidence="3 4">JR1/69-3-13</strain>
    </source>
</reference>
<dbReference type="CDD" id="cd00667">
    <property type="entry name" value="ring_hydroxylating_dioxygenases_beta"/>
    <property type="match status" value="1"/>
</dbReference>
<comment type="similarity">
    <text evidence="1">Belongs to the bacterial ring-hydroxylating dioxygenase beta subunit family.</text>
</comment>
<keyword evidence="2" id="KW-0560">Oxidoreductase</keyword>
<gene>
    <name evidence="3" type="ORF">CR159_15365</name>
</gene>
<dbReference type="PANTHER" id="PTHR41534:SF1">
    <property type="entry name" value="BLR3401 PROTEIN"/>
    <property type="match status" value="1"/>
</dbReference>
<evidence type="ECO:0000256" key="1">
    <source>
        <dbReference type="ARBA" id="ARBA00009570"/>
    </source>
</evidence>
<name>A0A2N4U1P8_9BURK</name>
<dbReference type="EMBL" id="PDNW01000014">
    <property type="protein sequence ID" value="PLC48935.1"/>
    <property type="molecule type" value="Genomic_DNA"/>
</dbReference>
<dbReference type="Gene3D" id="3.10.450.50">
    <property type="match status" value="1"/>
</dbReference>
<proteinExistence type="inferred from homology"/>
<dbReference type="SUPFAM" id="SSF54427">
    <property type="entry name" value="NTF2-like"/>
    <property type="match status" value="1"/>
</dbReference>
<keyword evidence="3" id="KW-0223">Dioxygenase</keyword>
<dbReference type="AlphaFoldDB" id="A0A2N4U1P8"/>
<dbReference type="OrthoDB" id="7062869at2"/>
<evidence type="ECO:0000313" key="3">
    <source>
        <dbReference type="EMBL" id="PLC48935.1"/>
    </source>
</evidence>
<accession>A0A2N4U1P8</accession>
<protein>
    <submittedName>
        <fullName evidence="3">Phenylpropionate dioxygenase</fullName>
    </submittedName>
</protein>
<dbReference type="InterPro" id="IPR032710">
    <property type="entry name" value="NTF2-like_dom_sf"/>
</dbReference>
<organism evidence="3 4">
    <name type="scientific">Pollutimonas subterranea</name>
    <dbReference type="NCBI Taxonomy" id="2045210"/>
    <lineage>
        <taxon>Bacteria</taxon>
        <taxon>Pseudomonadati</taxon>
        <taxon>Pseudomonadota</taxon>
        <taxon>Betaproteobacteria</taxon>
        <taxon>Burkholderiales</taxon>
        <taxon>Alcaligenaceae</taxon>
        <taxon>Pollutimonas</taxon>
    </lineage>
</organism>
<comment type="caution">
    <text evidence="3">The sequence shown here is derived from an EMBL/GenBank/DDBJ whole genome shotgun (WGS) entry which is preliminary data.</text>
</comment>
<dbReference type="RefSeq" id="WP_102074854.1">
    <property type="nucleotide sequence ID" value="NZ_PDNW01000014.1"/>
</dbReference>
<dbReference type="InterPro" id="IPR000391">
    <property type="entry name" value="Rng_hydr_dOase-bsu"/>
</dbReference>
<evidence type="ECO:0000313" key="4">
    <source>
        <dbReference type="Proteomes" id="UP000234190"/>
    </source>
</evidence>
<keyword evidence="4" id="KW-1185">Reference proteome</keyword>
<dbReference type="GO" id="GO:0051213">
    <property type="term" value="F:dioxygenase activity"/>
    <property type="evidence" value="ECO:0007669"/>
    <property type="project" value="UniProtKB-KW"/>
</dbReference>
<dbReference type="Pfam" id="PF00866">
    <property type="entry name" value="Ring_hydroxyl_B"/>
    <property type="match status" value="1"/>
</dbReference>
<dbReference type="Proteomes" id="UP000234190">
    <property type="component" value="Unassembled WGS sequence"/>
</dbReference>
<evidence type="ECO:0000256" key="2">
    <source>
        <dbReference type="ARBA" id="ARBA00023002"/>
    </source>
</evidence>
<sequence>MSTFNDQQLFAFAYGEARLLDEQQFEAWLALFTEDGHYWMPLSHGQTDPLLQGSLMYEDKLLLRVRIERLAGQRTYSQQPKSRSHHLLQQPTIESGHPWHKPEQGQYALRTAFHYVESRQDQQTTYAGWSTFELIDVQGELRINQKRVDLVNCDSALRSIQLFM</sequence>
<dbReference type="GO" id="GO:0019380">
    <property type="term" value="P:3-phenylpropionate catabolic process"/>
    <property type="evidence" value="ECO:0007669"/>
    <property type="project" value="TreeGrafter"/>
</dbReference>